<feature type="transmembrane region" description="Helical" evidence="6">
    <location>
        <begin position="121"/>
        <end position="142"/>
    </location>
</feature>
<dbReference type="PANTHER" id="PTHR30213">
    <property type="entry name" value="INNER MEMBRANE PROTEIN YHJD"/>
    <property type="match status" value="1"/>
</dbReference>
<protein>
    <submittedName>
        <fullName evidence="7">Putative ribonuclease BN</fullName>
    </submittedName>
</protein>
<dbReference type="AlphaFoldDB" id="I0H1X4"/>
<feature type="transmembrane region" description="Helical" evidence="6">
    <location>
        <begin position="69"/>
        <end position="88"/>
    </location>
</feature>
<keyword evidence="5 6" id="KW-0472">Membrane</keyword>
<evidence type="ECO:0000256" key="4">
    <source>
        <dbReference type="ARBA" id="ARBA00022989"/>
    </source>
</evidence>
<keyword evidence="3 6" id="KW-0812">Transmembrane</keyword>
<comment type="subcellular location">
    <subcellularLocation>
        <location evidence="1">Cell membrane</location>
        <topology evidence="1">Multi-pass membrane protein</topology>
    </subcellularLocation>
</comment>
<reference evidence="7 8" key="1">
    <citation type="submission" date="2012-02" db="EMBL/GenBank/DDBJ databases">
        <title>Complete genome sequence of Actinoplanes missouriensis 431 (= NBRC 102363).</title>
        <authorList>
            <person name="Ohnishi Y."/>
            <person name="Ishikawa J."/>
            <person name="Sekine M."/>
            <person name="Hosoyama A."/>
            <person name="Harada T."/>
            <person name="Narita H."/>
            <person name="Hata T."/>
            <person name="Konno Y."/>
            <person name="Tutikane K."/>
            <person name="Fujita N."/>
            <person name="Horinouchi S."/>
            <person name="Hayakawa M."/>
        </authorList>
    </citation>
    <scope>NUCLEOTIDE SEQUENCE [LARGE SCALE GENOMIC DNA]</scope>
    <source>
        <strain evidence="8">ATCC 14538 / DSM 43046 / CBS 188.64 / JCM 3121 / NBRC 102363 / NCIMB 12654 / NRRL B-3342 / UNCC 431</strain>
    </source>
</reference>
<dbReference type="Pfam" id="PF03631">
    <property type="entry name" value="Virul_fac_BrkB"/>
    <property type="match status" value="1"/>
</dbReference>
<dbReference type="GO" id="GO:0005886">
    <property type="term" value="C:plasma membrane"/>
    <property type="evidence" value="ECO:0007669"/>
    <property type="project" value="UniProtKB-SubCell"/>
</dbReference>
<evidence type="ECO:0000256" key="3">
    <source>
        <dbReference type="ARBA" id="ARBA00022692"/>
    </source>
</evidence>
<dbReference type="Proteomes" id="UP000007882">
    <property type="component" value="Chromosome"/>
</dbReference>
<dbReference type="eggNOG" id="COG1295">
    <property type="taxonomic scope" value="Bacteria"/>
</dbReference>
<organism evidence="7 8">
    <name type="scientific">Actinoplanes missouriensis (strain ATCC 14538 / DSM 43046 / CBS 188.64 / JCM 3121 / NBRC 102363 / NCIMB 12654 / NRRL B-3342 / UNCC 431)</name>
    <dbReference type="NCBI Taxonomy" id="512565"/>
    <lineage>
        <taxon>Bacteria</taxon>
        <taxon>Bacillati</taxon>
        <taxon>Actinomycetota</taxon>
        <taxon>Actinomycetes</taxon>
        <taxon>Micromonosporales</taxon>
        <taxon>Micromonosporaceae</taxon>
        <taxon>Actinoplanes</taxon>
    </lineage>
</organism>
<keyword evidence="8" id="KW-1185">Reference proteome</keyword>
<evidence type="ECO:0000256" key="2">
    <source>
        <dbReference type="ARBA" id="ARBA00022475"/>
    </source>
</evidence>
<feature type="transmembrane region" description="Helical" evidence="6">
    <location>
        <begin position="224"/>
        <end position="246"/>
    </location>
</feature>
<dbReference type="PATRIC" id="fig|512565.3.peg.1803"/>
<dbReference type="InterPro" id="IPR017039">
    <property type="entry name" value="Virul_fac_BrkB"/>
</dbReference>
<proteinExistence type="predicted"/>
<accession>I0H1X4</accession>
<keyword evidence="2" id="KW-1003">Cell membrane</keyword>
<dbReference type="PANTHER" id="PTHR30213:SF1">
    <property type="entry name" value="INNER MEMBRANE PROTEIN YHJD"/>
    <property type="match status" value="1"/>
</dbReference>
<dbReference type="HOGENOM" id="CLU_060326_0_0_11"/>
<dbReference type="KEGG" id="ams:AMIS_17910"/>
<evidence type="ECO:0000256" key="6">
    <source>
        <dbReference type="SAM" id="Phobius"/>
    </source>
</evidence>
<feature type="transmembrane region" description="Helical" evidence="6">
    <location>
        <begin position="266"/>
        <end position="287"/>
    </location>
</feature>
<gene>
    <name evidence="7" type="ordered locus">AMIS_17910</name>
</gene>
<keyword evidence="4 6" id="KW-1133">Transmembrane helix</keyword>
<evidence type="ECO:0000313" key="7">
    <source>
        <dbReference type="EMBL" id="BAL87011.1"/>
    </source>
</evidence>
<dbReference type="EMBL" id="AP012319">
    <property type="protein sequence ID" value="BAL87011.1"/>
    <property type="molecule type" value="Genomic_DNA"/>
</dbReference>
<evidence type="ECO:0000256" key="1">
    <source>
        <dbReference type="ARBA" id="ARBA00004651"/>
    </source>
</evidence>
<evidence type="ECO:0000313" key="8">
    <source>
        <dbReference type="Proteomes" id="UP000007882"/>
    </source>
</evidence>
<feature type="transmembrane region" description="Helical" evidence="6">
    <location>
        <begin position="193"/>
        <end position="215"/>
    </location>
</feature>
<name>I0H1X4_ACTM4</name>
<feature type="transmembrane region" description="Helical" evidence="6">
    <location>
        <begin position="162"/>
        <end position="181"/>
    </location>
</feature>
<evidence type="ECO:0000256" key="5">
    <source>
        <dbReference type="ARBA" id="ARBA00023136"/>
    </source>
</evidence>
<sequence>MMLRPGPVADHGGVTDPDRLFTPGSILAAVPRRLRPGAELILGNRAGALLLRIASELFRVQIFDRSMTLAAQAFTSIFPILIMFGALFGHRARGELDRVLQVPDSSARLIDEALSGSRSGAFGVVGSLIVIVSATGLARALARSYRAIWSAPGRRGGPAATAWQIGAVLMLVFFLVAIRVLGWLTGMLPAPHVIGVLVTLLSDFVLAVMLPRILLGPGLPRNRLLVSAAVFGAAMVGVRAVGSVYLPRALQASADRYGTIGLAFTYIGWLYVISFCLLLCAVAGAVLTSSEKS</sequence>
<dbReference type="STRING" id="512565.AMIS_17910"/>